<evidence type="ECO:0000256" key="6">
    <source>
        <dbReference type="ARBA" id="ARBA00023136"/>
    </source>
</evidence>
<feature type="transmembrane region" description="Helical" evidence="9">
    <location>
        <begin position="56"/>
        <end position="78"/>
    </location>
</feature>
<evidence type="ECO:0000313" key="12">
    <source>
        <dbReference type="EMBL" id="GAA4284046.1"/>
    </source>
</evidence>
<dbReference type="SUPFAM" id="SSF54631">
    <property type="entry name" value="CBS-domain pair"/>
    <property type="match status" value="1"/>
</dbReference>
<keyword evidence="3 8" id="KW-0812">Transmembrane</keyword>
<organism evidence="12 13">
    <name type="scientific">Brevibacterium daeguense</name>
    <dbReference type="NCBI Taxonomy" id="909936"/>
    <lineage>
        <taxon>Bacteria</taxon>
        <taxon>Bacillati</taxon>
        <taxon>Actinomycetota</taxon>
        <taxon>Actinomycetes</taxon>
        <taxon>Micrococcales</taxon>
        <taxon>Brevibacteriaceae</taxon>
        <taxon>Brevibacterium</taxon>
    </lineage>
</organism>
<evidence type="ECO:0000256" key="8">
    <source>
        <dbReference type="PROSITE-ProRule" id="PRU01193"/>
    </source>
</evidence>
<proteinExistence type="predicted"/>
<dbReference type="PANTHER" id="PTHR43099">
    <property type="entry name" value="UPF0053 PROTEIN YRKA"/>
    <property type="match status" value="1"/>
</dbReference>
<evidence type="ECO:0000256" key="7">
    <source>
        <dbReference type="PROSITE-ProRule" id="PRU00703"/>
    </source>
</evidence>
<dbReference type="InterPro" id="IPR000644">
    <property type="entry name" value="CBS_dom"/>
</dbReference>
<evidence type="ECO:0000256" key="2">
    <source>
        <dbReference type="ARBA" id="ARBA00022475"/>
    </source>
</evidence>
<comment type="caution">
    <text evidence="12">The sequence shown here is derived from an EMBL/GenBank/DDBJ whole genome shotgun (WGS) entry which is preliminary data.</text>
</comment>
<dbReference type="PROSITE" id="PS51371">
    <property type="entry name" value="CBS"/>
    <property type="match status" value="2"/>
</dbReference>
<keyword evidence="5 8" id="KW-1133">Transmembrane helix</keyword>
<evidence type="ECO:0000256" key="3">
    <source>
        <dbReference type="ARBA" id="ARBA00022692"/>
    </source>
</evidence>
<keyword evidence="7" id="KW-0129">CBS domain</keyword>
<sequence length="357" mass="38536">MSDWMGLVWLVVLLLANAFFVAAEFGVVSAKRSQIEPLAEGGSKAARTTLYAMEHVSLMLAICQLGITVCSLLIGNVAEPAIHHLLVGPMAFIGIPGALSDVIAFILALAVVTYLHVVVGEMIPKNIALSASQQAAMLLAPPLVFLAKVFGFVIRPLNGLANGILRIMGIEPKAEVNAAYTVEEVQSIVAESQREGLLNDDTGLLKGALEFSDKTVGDVMVPMDRVVSLQAHATPADVQRLVARTGFSRYVVLDTEGDPVSYIHIKDVLFADAPEDHESEIPGKRFRPLVTLRDSDEIEESLDAMQAAGNHVGRVLDAENRTAGILFLEDVLEELVGEVHDAMQRTPHSRPSAHRRL</sequence>
<dbReference type="Gene3D" id="3.10.580.10">
    <property type="entry name" value="CBS-domain"/>
    <property type="match status" value="1"/>
</dbReference>
<dbReference type="SMART" id="SM00116">
    <property type="entry name" value="CBS"/>
    <property type="match status" value="2"/>
</dbReference>
<evidence type="ECO:0000313" key="13">
    <source>
        <dbReference type="Proteomes" id="UP001501586"/>
    </source>
</evidence>
<feature type="domain" description="CBS" evidence="10">
    <location>
        <begin position="220"/>
        <end position="279"/>
    </location>
</feature>
<feature type="transmembrane region" description="Helical" evidence="9">
    <location>
        <begin position="90"/>
        <end position="115"/>
    </location>
</feature>
<dbReference type="PANTHER" id="PTHR43099:SF5">
    <property type="entry name" value="HLYC_CORC FAMILY TRANSPORTER"/>
    <property type="match status" value="1"/>
</dbReference>
<keyword evidence="2" id="KW-1003">Cell membrane</keyword>
<dbReference type="RefSeq" id="WP_236864168.1">
    <property type="nucleotide sequence ID" value="NZ_BAABAZ010000005.1"/>
</dbReference>
<accession>A0ABP8EJA9</accession>
<dbReference type="Pfam" id="PF01595">
    <property type="entry name" value="CNNM"/>
    <property type="match status" value="1"/>
</dbReference>
<dbReference type="PROSITE" id="PS51846">
    <property type="entry name" value="CNNM"/>
    <property type="match status" value="1"/>
</dbReference>
<reference evidence="13" key="1">
    <citation type="journal article" date="2019" name="Int. J. Syst. Evol. Microbiol.">
        <title>The Global Catalogue of Microorganisms (GCM) 10K type strain sequencing project: providing services to taxonomists for standard genome sequencing and annotation.</title>
        <authorList>
            <consortium name="The Broad Institute Genomics Platform"/>
            <consortium name="The Broad Institute Genome Sequencing Center for Infectious Disease"/>
            <person name="Wu L."/>
            <person name="Ma J."/>
        </authorList>
    </citation>
    <scope>NUCLEOTIDE SEQUENCE [LARGE SCALE GENOMIC DNA]</scope>
    <source>
        <strain evidence="13">JCM 17458</strain>
    </source>
</reference>
<protein>
    <submittedName>
        <fullName evidence="12">Hemolysin family protein</fullName>
    </submittedName>
</protein>
<evidence type="ECO:0000256" key="9">
    <source>
        <dbReference type="SAM" id="Phobius"/>
    </source>
</evidence>
<evidence type="ECO:0000256" key="1">
    <source>
        <dbReference type="ARBA" id="ARBA00004651"/>
    </source>
</evidence>
<dbReference type="InterPro" id="IPR044751">
    <property type="entry name" value="Ion_transp-like_CBS"/>
</dbReference>
<dbReference type="Proteomes" id="UP001501586">
    <property type="component" value="Unassembled WGS sequence"/>
</dbReference>
<feature type="transmembrane region" description="Helical" evidence="9">
    <location>
        <begin position="135"/>
        <end position="154"/>
    </location>
</feature>
<gene>
    <name evidence="12" type="ORF">GCM10022261_15770</name>
</gene>
<keyword evidence="4" id="KW-0677">Repeat</keyword>
<evidence type="ECO:0000256" key="5">
    <source>
        <dbReference type="ARBA" id="ARBA00022989"/>
    </source>
</evidence>
<dbReference type="InterPro" id="IPR051676">
    <property type="entry name" value="UPF0053_domain"/>
</dbReference>
<evidence type="ECO:0000256" key="4">
    <source>
        <dbReference type="ARBA" id="ARBA00022737"/>
    </source>
</evidence>
<dbReference type="InterPro" id="IPR046342">
    <property type="entry name" value="CBS_dom_sf"/>
</dbReference>
<dbReference type="InterPro" id="IPR002550">
    <property type="entry name" value="CNNM"/>
</dbReference>
<dbReference type="EMBL" id="BAABAZ010000005">
    <property type="protein sequence ID" value="GAA4284046.1"/>
    <property type="molecule type" value="Genomic_DNA"/>
</dbReference>
<keyword evidence="6 8" id="KW-0472">Membrane</keyword>
<evidence type="ECO:0000259" key="10">
    <source>
        <dbReference type="PROSITE" id="PS51371"/>
    </source>
</evidence>
<dbReference type="Pfam" id="PF00571">
    <property type="entry name" value="CBS"/>
    <property type="match status" value="1"/>
</dbReference>
<comment type="subcellular location">
    <subcellularLocation>
        <location evidence="1">Cell membrane</location>
        <topology evidence="1">Multi-pass membrane protein</topology>
    </subcellularLocation>
</comment>
<feature type="domain" description="CBS" evidence="10">
    <location>
        <begin position="285"/>
        <end position="342"/>
    </location>
</feature>
<feature type="domain" description="CNNM transmembrane" evidence="11">
    <location>
        <begin position="1"/>
        <end position="202"/>
    </location>
</feature>
<dbReference type="CDD" id="cd04590">
    <property type="entry name" value="CBS_pair_CorC_HlyC_assoc"/>
    <property type="match status" value="1"/>
</dbReference>
<name>A0ABP8EJA9_9MICO</name>
<keyword evidence="13" id="KW-1185">Reference proteome</keyword>
<evidence type="ECO:0000259" key="11">
    <source>
        <dbReference type="PROSITE" id="PS51846"/>
    </source>
</evidence>